<organism evidence="1 2">
    <name type="scientific">Dickeya dianthicola</name>
    <dbReference type="NCBI Taxonomy" id="204039"/>
    <lineage>
        <taxon>Bacteria</taxon>
        <taxon>Pseudomonadati</taxon>
        <taxon>Pseudomonadota</taxon>
        <taxon>Gammaproteobacteria</taxon>
        <taxon>Enterobacterales</taxon>
        <taxon>Pectobacteriaceae</taxon>
        <taxon>Dickeya</taxon>
    </lineage>
</organism>
<reference evidence="1 2" key="1">
    <citation type="submission" date="2018-09" db="EMBL/GenBank/DDBJ databases">
        <title>Phylogenetic diversity of Pectobacterium and Dickeya strains causing blackleg disease of potato in Morocco.</title>
        <authorList>
            <person name="Oulghazi S."/>
            <person name="Moumni M."/>
            <person name="Faure D."/>
        </authorList>
    </citation>
    <scope>NUCLEOTIDE SEQUENCE [LARGE SCALE GENOMIC DNA]</scope>
    <source>
        <strain evidence="1 2">S4.16.03.LID</strain>
    </source>
</reference>
<evidence type="ECO:0000313" key="1">
    <source>
        <dbReference type="EMBL" id="RJL69558.1"/>
    </source>
</evidence>
<comment type="caution">
    <text evidence="1">The sequence shown here is derived from an EMBL/GenBank/DDBJ whole genome shotgun (WGS) entry which is preliminary data.</text>
</comment>
<dbReference type="EMBL" id="QZDO01000054">
    <property type="protein sequence ID" value="RJL69558.1"/>
    <property type="molecule type" value="Genomic_DNA"/>
</dbReference>
<dbReference type="Proteomes" id="UP000266633">
    <property type="component" value="Unassembled WGS sequence"/>
</dbReference>
<keyword evidence="2" id="KW-1185">Reference proteome</keyword>
<accession>A0ABX9NL51</accession>
<dbReference type="Pfam" id="PF10899">
    <property type="entry name" value="AbiGi"/>
    <property type="match status" value="1"/>
</dbReference>
<gene>
    <name evidence="1" type="ORF">D5077_15405</name>
</gene>
<evidence type="ECO:0000313" key="2">
    <source>
        <dbReference type="Proteomes" id="UP000266633"/>
    </source>
</evidence>
<evidence type="ECO:0008006" key="3">
    <source>
        <dbReference type="Google" id="ProtNLM"/>
    </source>
</evidence>
<name>A0ABX9NL51_9GAMM</name>
<sequence>MITHFTNEFEKLLSIISSNSFLLRYCGEYFGDKNGKVVSNAAHPMVSFSGYDSYALPTRRITYGGYGISLHKSWALKNGITPVNYIDKNSPVALGLTALLRSRQLKQLPSSLRLPVIQLKCFTKHVYGYNSYLSRDNYDFEYEKEWRYVPTTEQIKKNLISIDFSAYEKRKDFYNNKIKNFPLRFSCDDVRCIYVQNEHERNKIMMISKFTEEQVVIAPWPKNPLQIPQI</sequence>
<dbReference type="GeneID" id="49322726"/>
<proteinExistence type="predicted"/>
<dbReference type="InterPro" id="IPR021223">
    <property type="entry name" value="AbiGi"/>
</dbReference>
<protein>
    <recommendedName>
        <fullName evidence="3">RES domain-containing protein</fullName>
    </recommendedName>
</protein>
<dbReference type="RefSeq" id="WP_071703483.1">
    <property type="nucleotide sequence ID" value="NZ_CP031560.1"/>
</dbReference>